<dbReference type="EMBL" id="LT629973">
    <property type="protein sequence ID" value="SEH73571.1"/>
    <property type="molecule type" value="Genomic_DNA"/>
</dbReference>
<dbReference type="Proteomes" id="UP000176204">
    <property type="component" value="Chromosome I"/>
</dbReference>
<reference evidence="2" key="1">
    <citation type="submission" date="2016-09" db="EMBL/GenBank/DDBJ databases">
        <authorList>
            <person name="Koehorst J."/>
        </authorList>
    </citation>
    <scope>NUCLEOTIDE SEQUENCE [LARGE SCALE GENOMIC DNA]</scope>
</reference>
<proteinExistence type="predicted"/>
<dbReference type="RefSeq" id="WP_245741051.1">
    <property type="nucleotide sequence ID" value="NZ_JACVVN010000002.1"/>
</dbReference>
<organism evidence="1 2">
    <name type="scientific">Akkermansia glycaniphila</name>
    <dbReference type="NCBI Taxonomy" id="1679444"/>
    <lineage>
        <taxon>Bacteria</taxon>
        <taxon>Pseudomonadati</taxon>
        <taxon>Verrucomicrobiota</taxon>
        <taxon>Verrucomicrobiia</taxon>
        <taxon>Verrucomicrobiales</taxon>
        <taxon>Akkermansiaceae</taxon>
        <taxon>Akkermansia</taxon>
    </lineage>
</organism>
<dbReference type="STRING" id="1679444.PYTT_0332"/>
<protein>
    <recommendedName>
        <fullName evidence="3">DNA lyase</fullName>
    </recommendedName>
</protein>
<keyword evidence="2" id="KW-1185">Reference proteome</keyword>
<evidence type="ECO:0008006" key="3">
    <source>
        <dbReference type="Google" id="ProtNLM"/>
    </source>
</evidence>
<dbReference type="KEGG" id="agl:PYTT_0332"/>
<gene>
    <name evidence="1" type="ORF">PYTT_0332</name>
</gene>
<name>A0A1H6KPT5_9BACT</name>
<dbReference type="Pfam" id="PF03013">
    <property type="entry name" value="Pyr_excise"/>
    <property type="match status" value="1"/>
</dbReference>
<sequence length="152" mass="17277">MSSLQANIVVRIWSIHPRYLDTAGLVALWREGLLARKVLAGETKGYRNHPQLIRFRETPAPLDSIDRYLQAVLEEARRRNYNFAAGKILDPAPVPLIPLTQGQLLYEYSHLLGKLAKRSPDLYASRQKETDIAPHPSFQLIPGTISPWEKQP</sequence>
<evidence type="ECO:0000313" key="1">
    <source>
        <dbReference type="EMBL" id="SEH73571.1"/>
    </source>
</evidence>
<accession>A0A1H6KPT5</accession>
<dbReference type="AlphaFoldDB" id="A0A1H6KPT5"/>
<evidence type="ECO:0000313" key="2">
    <source>
        <dbReference type="Proteomes" id="UP000176204"/>
    </source>
</evidence>
<dbReference type="InterPro" id="IPR004260">
    <property type="entry name" value="Pyr-dimer_DNA_glycosylase"/>
</dbReference>